<comment type="caution">
    <text evidence="1">The sequence shown here is derived from an EMBL/GenBank/DDBJ whole genome shotgun (WGS) entry which is preliminary data.</text>
</comment>
<accession>X1PAZ5</accession>
<protein>
    <submittedName>
        <fullName evidence="1">Uncharacterized protein</fullName>
    </submittedName>
</protein>
<dbReference type="EMBL" id="BARV01017855">
    <property type="protein sequence ID" value="GAI28089.1"/>
    <property type="molecule type" value="Genomic_DNA"/>
</dbReference>
<name>X1PAZ5_9ZZZZ</name>
<sequence>LEENLILNTLKEESLYIDKIIEKTKLKTAIVASTLKSFPGLLL</sequence>
<proteinExistence type="predicted"/>
<dbReference type="AlphaFoldDB" id="X1PAZ5"/>
<reference evidence="1" key="1">
    <citation type="journal article" date="2014" name="Front. Microbiol.">
        <title>High frequency of phylogenetically diverse reductive dehalogenase-homologous genes in deep subseafloor sedimentary metagenomes.</title>
        <authorList>
            <person name="Kawai M."/>
            <person name="Futagami T."/>
            <person name="Toyoda A."/>
            <person name="Takaki Y."/>
            <person name="Nishi S."/>
            <person name="Hori S."/>
            <person name="Arai W."/>
            <person name="Tsubouchi T."/>
            <person name="Morono Y."/>
            <person name="Uchiyama I."/>
            <person name="Ito T."/>
            <person name="Fujiyama A."/>
            <person name="Inagaki F."/>
            <person name="Takami H."/>
        </authorList>
    </citation>
    <scope>NUCLEOTIDE SEQUENCE</scope>
    <source>
        <strain evidence="1">Expedition CK06-06</strain>
    </source>
</reference>
<feature type="non-terminal residue" evidence="1">
    <location>
        <position position="1"/>
    </location>
</feature>
<gene>
    <name evidence="1" type="ORF">S06H3_30334</name>
</gene>
<organism evidence="1">
    <name type="scientific">marine sediment metagenome</name>
    <dbReference type="NCBI Taxonomy" id="412755"/>
    <lineage>
        <taxon>unclassified sequences</taxon>
        <taxon>metagenomes</taxon>
        <taxon>ecological metagenomes</taxon>
    </lineage>
</organism>
<evidence type="ECO:0000313" key="1">
    <source>
        <dbReference type="EMBL" id="GAI28089.1"/>
    </source>
</evidence>